<reference evidence="1 2" key="1">
    <citation type="submission" date="2023-08" db="EMBL/GenBank/DDBJ databases">
        <title>Implementing the SeqCode for naming new Mesorhizobium species isolated from Vachellia karroo root nodules.</title>
        <authorList>
            <person name="Van Lill M."/>
        </authorList>
    </citation>
    <scope>NUCLEOTIDE SEQUENCE [LARGE SCALE GENOMIC DNA]</scope>
    <source>
        <strain evidence="1 2">VK4B</strain>
    </source>
</reference>
<dbReference type="EMBL" id="JAVIIP010000014">
    <property type="protein sequence ID" value="MDX8540633.1"/>
    <property type="molecule type" value="Genomic_DNA"/>
</dbReference>
<organism evidence="1 2">
    <name type="scientific">Mesorhizobium abyssinicae</name>
    <dbReference type="NCBI Taxonomy" id="1209958"/>
    <lineage>
        <taxon>Bacteria</taxon>
        <taxon>Pseudomonadati</taxon>
        <taxon>Pseudomonadota</taxon>
        <taxon>Alphaproteobacteria</taxon>
        <taxon>Hyphomicrobiales</taxon>
        <taxon>Phyllobacteriaceae</taxon>
        <taxon>Mesorhizobium</taxon>
    </lineage>
</organism>
<name>A0ABU5ATP2_9HYPH</name>
<accession>A0ABU5ATP2</accession>
<dbReference type="Proteomes" id="UP001276564">
    <property type="component" value="Unassembled WGS sequence"/>
</dbReference>
<evidence type="ECO:0000313" key="2">
    <source>
        <dbReference type="Proteomes" id="UP001276564"/>
    </source>
</evidence>
<dbReference type="RefSeq" id="WP_127394105.1">
    <property type="nucleotide sequence ID" value="NZ_JARAKC010000009.1"/>
</dbReference>
<gene>
    <name evidence="1" type="ORF">RFM23_23700</name>
</gene>
<evidence type="ECO:0000313" key="1">
    <source>
        <dbReference type="EMBL" id="MDX8540633.1"/>
    </source>
</evidence>
<protein>
    <submittedName>
        <fullName evidence="1">Uncharacterized protein</fullName>
    </submittedName>
</protein>
<comment type="caution">
    <text evidence="1">The sequence shown here is derived from an EMBL/GenBank/DDBJ whole genome shotgun (WGS) entry which is preliminary data.</text>
</comment>
<proteinExistence type="predicted"/>
<keyword evidence="2" id="KW-1185">Reference proteome</keyword>
<sequence>MKSDFAAARLHLERAGHYLRGDDEASHTTLAALDLMIEAITVAQYSRHSADVVEFPGPAARKISYQG</sequence>